<gene>
    <name evidence="3" type="ORF">FisN_1Lh227</name>
</gene>
<keyword evidence="1" id="KW-0677">Repeat</keyword>
<evidence type="ECO:0000259" key="2">
    <source>
        <dbReference type="Pfam" id="PF08609"/>
    </source>
</evidence>
<sequence length="341" mass="38316">MSSTTNDPWAWLGLLKWSLAYSDGTSPSAAHPLSDADREFLEKVMKEGIINEGDRMKTILEEVTMQFQKWKDTKRYTQEEDDQVSDLLQELRDIVEQIDYATAFCSLQGIPFLLGCVQETECIPRSSRLICLGILATLCQNNPEVQKQLLERGALQILSDLFFATTDDGELRSRILQAISANVRSYDLAEAVFDQLEQSVTLLQEGLSDPSTVSRALFMLRALLTSDSTSRFRMTRFQSCVLYALDNFCGELSDIHLREVTLELVQQILIQKVSVNPILSRKNALVVTGVARVSELRKLASDDTALELNLWEEVIQLLARAQPDLVNNDVAEPTGKEVPPQ</sequence>
<name>A0A1Z5K4C5_FISSO</name>
<dbReference type="PANTHER" id="PTHR19316">
    <property type="entry name" value="PROTEIN FOLDING REGULATOR"/>
    <property type="match status" value="1"/>
</dbReference>
<dbReference type="OrthoDB" id="10250458at2759"/>
<organism evidence="3 4">
    <name type="scientific">Fistulifera solaris</name>
    <name type="common">Oleaginous diatom</name>
    <dbReference type="NCBI Taxonomy" id="1519565"/>
    <lineage>
        <taxon>Eukaryota</taxon>
        <taxon>Sar</taxon>
        <taxon>Stramenopiles</taxon>
        <taxon>Ochrophyta</taxon>
        <taxon>Bacillariophyta</taxon>
        <taxon>Bacillariophyceae</taxon>
        <taxon>Bacillariophycidae</taxon>
        <taxon>Naviculales</taxon>
        <taxon>Naviculaceae</taxon>
        <taxon>Fistulifera</taxon>
    </lineage>
</organism>
<dbReference type="Gene3D" id="1.25.10.10">
    <property type="entry name" value="Leucine-rich Repeat Variant"/>
    <property type="match status" value="1"/>
</dbReference>
<protein>
    <recommendedName>
        <fullName evidence="2">Nucleotide exchange factor Fes1 domain-containing protein</fullName>
    </recommendedName>
</protein>
<dbReference type="AlphaFoldDB" id="A0A1Z5K4C5"/>
<accession>A0A1Z5K4C5</accession>
<dbReference type="Pfam" id="PF08609">
    <property type="entry name" value="Fes1"/>
    <property type="match status" value="1"/>
</dbReference>
<dbReference type="SUPFAM" id="SSF48371">
    <property type="entry name" value="ARM repeat"/>
    <property type="match status" value="1"/>
</dbReference>
<feature type="domain" description="Nucleotide exchange factor Fes1" evidence="2">
    <location>
        <begin position="13"/>
        <end position="101"/>
    </location>
</feature>
<dbReference type="InterPro" id="IPR011989">
    <property type="entry name" value="ARM-like"/>
</dbReference>
<evidence type="ECO:0000313" key="4">
    <source>
        <dbReference type="Proteomes" id="UP000198406"/>
    </source>
</evidence>
<dbReference type="EMBL" id="BDSP01000153">
    <property type="protein sequence ID" value="GAX21097.1"/>
    <property type="molecule type" value="Genomic_DNA"/>
</dbReference>
<dbReference type="Proteomes" id="UP000198406">
    <property type="component" value="Unassembled WGS sequence"/>
</dbReference>
<dbReference type="InterPro" id="IPR016024">
    <property type="entry name" value="ARM-type_fold"/>
</dbReference>
<keyword evidence="4" id="KW-1185">Reference proteome</keyword>
<dbReference type="GO" id="GO:0000774">
    <property type="term" value="F:adenyl-nucleotide exchange factor activity"/>
    <property type="evidence" value="ECO:0007669"/>
    <property type="project" value="TreeGrafter"/>
</dbReference>
<dbReference type="InParanoid" id="A0A1Z5K4C5"/>
<evidence type="ECO:0000313" key="3">
    <source>
        <dbReference type="EMBL" id="GAX21097.1"/>
    </source>
</evidence>
<reference evidence="3 4" key="1">
    <citation type="journal article" date="2015" name="Plant Cell">
        <title>Oil accumulation by the oleaginous diatom Fistulifera solaris as revealed by the genome and transcriptome.</title>
        <authorList>
            <person name="Tanaka T."/>
            <person name="Maeda Y."/>
            <person name="Veluchamy A."/>
            <person name="Tanaka M."/>
            <person name="Abida H."/>
            <person name="Marechal E."/>
            <person name="Bowler C."/>
            <person name="Muto M."/>
            <person name="Sunaga Y."/>
            <person name="Tanaka M."/>
            <person name="Yoshino T."/>
            <person name="Taniguchi T."/>
            <person name="Fukuda Y."/>
            <person name="Nemoto M."/>
            <person name="Matsumoto M."/>
            <person name="Wong P.S."/>
            <person name="Aburatani S."/>
            <person name="Fujibuchi W."/>
        </authorList>
    </citation>
    <scope>NUCLEOTIDE SEQUENCE [LARGE SCALE GENOMIC DNA]</scope>
    <source>
        <strain evidence="3 4">JPCC DA0580</strain>
    </source>
</reference>
<dbReference type="InterPro" id="IPR013918">
    <property type="entry name" value="Nucleotide_exch_fac_Fes1"/>
</dbReference>
<dbReference type="InterPro" id="IPR050693">
    <property type="entry name" value="Hsp70_NEF-Inhibitors"/>
</dbReference>
<proteinExistence type="predicted"/>
<dbReference type="GO" id="GO:0005783">
    <property type="term" value="C:endoplasmic reticulum"/>
    <property type="evidence" value="ECO:0007669"/>
    <property type="project" value="TreeGrafter"/>
</dbReference>
<comment type="caution">
    <text evidence="3">The sequence shown here is derived from an EMBL/GenBank/DDBJ whole genome shotgun (WGS) entry which is preliminary data.</text>
</comment>
<dbReference type="PANTHER" id="PTHR19316:SF18">
    <property type="entry name" value="HSP70-BINDING PROTEIN 1"/>
    <property type="match status" value="1"/>
</dbReference>
<evidence type="ECO:0000256" key="1">
    <source>
        <dbReference type="ARBA" id="ARBA00022737"/>
    </source>
</evidence>